<comment type="caution">
    <text evidence="2">The sequence shown here is derived from an EMBL/GenBank/DDBJ whole genome shotgun (WGS) entry which is preliminary data.</text>
</comment>
<protein>
    <submittedName>
        <fullName evidence="2">Uncharacterized protein</fullName>
    </submittedName>
</protein>
<feature type="region of interest" description="Disordered" evidence="1">
    <location>
        <begin position="87"/>
        <end position="125"/>
    </location>
</feature>
<dbReference type="EMBL" id="CAMAPF010000127">
    <property type="protein sequence ID" value="CAH9104468.1"/>
    <property type="molecule type" value="Genomic_DNA"/>
</dbReference>
<evidence type="ECO:0000313" key="3">
    <source>
        <dbReference type="Proteomes" id="UP001152523"/>
    </source>
</evidence>
<keyword evidence="3" id="KW-1185">Reference proteome</keyword>
<evidence type="ECO:0000313" key="2">
    <source>
        <dbReference type="EMBL" id="CAH9104468.1"/>
    </source>
</evidence>
<dbReference type="Proteomes" id="UP001152523">
    <property type="component" value="Unassembled WGS sequence"/>
</dbReference>
<name>A0AAV0DQ16_9ASTE</name>
<feature type="region of interest" description="Disordered" evidence="1">
    <location>
        <begin position="1"/>
        <end position="66"/>
    </location>
</feature>
<reference evidence="2" key="1">
    <citation type="submission" date="2022-07" db="EMBL/GenBank/DDBJ databases">
        <authorList>
            <person name="Macas J."/>
            <person name="Novak P."/>
            <person name="Neumann P."/>
        </authorList>
    </citation>
    <scope>NUCLEOTIDE SEQUENCE</scope>
</reference>
<sequence length="125" mass="13685">MASTDSANVLPEPVESNKSPNTDLKDDATNPKPAGEVVTIPNPAPAIDEDLTESETMRGRSSVTDSGWAIRKKWGSDCVEDTYEGFPELDGEEVTSKPPWSPDPLDHMFGHDRRRPWMPFSGGSL</sequence>
<organism evidence="2 3">
    <name type="scientific">Cuscuta epithymum</name>
    <dbReference type="NCBI Taxonomy" id="186058"/>
    <lineage>
        <taxon>Eukaryota</taxon>
        <taxon>Viridiplantae</taxon>
        <taxon>Streptophyta</taxon>
        <taxon>Embryophyta</taxon>
        <taxon>Tracheophyta</taxon>
        <taxon>Spermatophyta</taxon>
        <taxon>Magnoliopsida</taxon>
        <taxon>eudicotyledons</taxon>
        <taxon>Gunneridae</taxon>
        <taxon>Pentapetalae</taxon>
        <taxon>asterids</taxon>
        <taxon>lamiids</taxon>
        <taxon>Solanales</taxon>
        <taxon>Convolvulaceae</taxon>
        <taxon>Cuscuteae</taxon>
        <taxon>Cuscuta</taxon>
        <taxon>Cuscuta subgen. Cuscuta</taxon>
    </lineage>
</organism>
<dbReference type="AlphaFoldDB" id="A0AAV0DQ16"/>
<evidence type="ECO:0000256" key="1">
    <source>
        <dbReference type="SAM" id="MobiDB-lite"/>
    </source>
</evidence>
<accession>A0AAV0DQ16</accession>
<proteinExistence type="predicted"/>
<gene>
    <name evidence="2" type="ORF">CEPIT_LOCUS16812</name>
</gene>